<proteinExistence type="predicted"/>
<keyword evidence="1" id="KW-1133">Transmembrane helix</keyword>
<evidence type="ECO:0000256" key="1">
    <source>
        <dbReference type="SAM" id="Phobius"/>
    </source>
</evidence>
<protein>
    <submittedName>
        <fullName evidence="2">Uncharacterized protein</fullName>
    </submittedName>
</protein>
<keyword evidence="1" id="KW-0812">Transmembrane</keyword>
<gene>
    <name evidence="2" type="ORF">JYZ213_LOCUS18683</name>
</gene>
<dbReference type="EMBL" id="CAJNOG010000183">
    <property type="protein sequence ID" value="CAF1051088.1"/>
    <property type="molecule type" value="Genomic_DNA"/>
</dbReference>
<feature type="transmembrane region" description="Helical" evidence="1">
    <location>
        <begin position="53"/>
        <end position="76"/>
    </location>
</feature>
<name>A0A814KFG1_9BILA</name>
<dbReference type="AlphaFoldDB" id="A0A814KFG1"/>
<reference evidence="2" key="1">
    <citation type="submission" date="2021-02" db="EMBL/GenBank/DDBJ databases">
        <authorList>
            <person name="Nowell W R."/>
        </authorList>
    </citation>
    <scope>NUCLEOTIDE SEQUENCE</scope>
</reference>
<sequence>MSGTNILMNCSTLAIHIFAMVISLIILALIIYRFHYNKLYRRQISSSPFDDQISLILIVMSVPGFPTLFFLFQFIITGEIHPFADRTHELCVSINALGFTFGFSILNSFTQLLPPLSADEDSSMINLQSSIT</sequence>
<evidence type="ECO:0000313" key="3">
    <source>
        <dbReference type="Proteomes" id="UP000663845"/>
    </source>
</evidence>
<comment type="caution">
    <text evidence="2">The sequence shown here is derived from an EMBL/GenBank/DDBJ whole genome shotgun (WGS) entry which is preliminary data.</text>
</comment>
<feature type="transmembrane region" description="Helical" evidence="1">
    <location>
        <begin position="6"/>
        <end position="32"/>
    </location>
</feature>
<accession>A0A814KFG1</accession>
<organism evidence="2 3">
    <name type="scientific">Adineta steineri</name>
    <dbReference type="NCBI Taxonomy" id="433720"/>
    <lineage>
        <taxon>Eukaryota</taxon>
        <taxon>Metazoa</taxon>
        <taxon>Spiralia</taxon>
        <taxon>Gnathifera</taxon>
        <taxon>Rotifera</taxon>
        <taxon>Eurotatoria</taxon>
        <taxon>Bdelloidea</taxon>
        <taxon>Adinetida</taxon>
        <taxon>Adinetidae</taxon>
        <taxon>Adineta</taxon>
    </lineage>
</organism>
<keyword evidence="1" id="KW-0472">Membrane</keyword>
<evidence type="ECO:0000313" key="2">
    <source>
        <dbReference type="EMBL" id="CAF1051088.1"/>
    </source>
</evidence>
<dbReference type="Proteomes" id="UP000663845">
    <property type="component" value="Unassembled WGS sequence"/>
</dbReference>